<reference evidence="4" key="1">
    <citation type="submission" date="2025-02" db="EMBL/GenBank/DDBJ databases">
        <authorList>
            <consortium name="NCBI Genome Project"/>
        </authorList>
    </citation>
    <scope>NUCLEOTIDE SEQUENCE</scope>
</reference>
<organism evidence="4">
    <name type="scientific">Aspergillus niger</name>
    <dbReference type="NCBI Taxonomy" id="5061"/>
    <lineage>
        <taxon>Eukaryota</taxon>
        <taxon>Fungi</taxon>
        <taxon>Dikarya</taxon>
        <taxon>Ascomycota</taxon>
        <taxon>Pezizomycotina</taxon>
        <taxon>Eurotiomycetes</taxon>
        <taxon>Eurotiomycetidae</taxon>
        <taxon>Eurotiales</taxon>
        <taxon>Aspergillaceae</taxon>
        <taxon>Aspergillus</taxon>
        <taxon>Aspergillus subgen. Circumdati</taxon>
    </lineage>
</organism>
<dbReference type="AlphaFoldDB" id="A0AAJ8BUZ8"/>
<accession>A0AAJ8BUZ8</accession>
<dbReference type="PANTHER" id="PTHR28532">
    <property type="entry name" value="GEO13458P1"/>
    <property type="match status" value="1"/>
</dbReference>
<feature type="domain" description="Essential protein Yae1 N-terminal" evidence="3">
    <location>
        <begin position="21"/>
        <end position="59"/>
    </location>
</feature>
<evidence type="ECO:0000256" key="2">
    <source>
        <dbReference type="SAM" id="MobiDB-lite"/>
    </source>
</evidence>
<evidence type="ECO:0000259" key="3">
    <source>
        <dbReference type="Pfam" id="PF09811"/>
    </source>
</evidence>
<gene>
    <name evidence="4" type="ORF">An08g00500</name>
</gene>
<sequence length="337" mass="36724">MENNNLLESLLDLEEEFYQEGYDLGAADGAQAGYTEGSVFAVEKGFEKFLELGRLYGKALVWSQRLADSQLSGKAESDGQNNGALESDHKQEELSLLDPAICKEMSSFSSSSRLAKNIEILLELVDPASLPMVNTEEAVNDVDERMKGAAVKAKLIQRALGEREDNSDIHPDAKDLPVSGSALGVDKHPASFAASPSALLGRSPNYRPPEAACSIAASLGTHSGTRLPRHTKPLRNIEMACLGKQGPGEGFQLPHPSKARPEDLESPRGNPRCMSGTDLAWNKSRDHPVYYSFLFSNYPRHLPMDDLQISLYSPPGDLLIGMKGCIWALLHPFETST</sequence>
<dbReference type="GeneID" id="4982364"/>
<proteinExistence type="inferred from homology"/>
<dbReference type="PANTHER" id="PTHR28532:SF1">
    <property type="entry name" value="ORAL CANCER OVEREXPRESSED 1"/>
    <property type="match status" value="1"/>
</dbReference>
<comment type="similarity">
    <text evidence="1">Belongs to the LTO1 family.</text>
</comment>
<feature type="region of interest" description="Disordered" evidence="2">
    <location>
        <begin position="247"/>
        <end position="270"/>
    </location>
</feature>
<dbReference type="Pfam" id="PF09811">
    <property type="entry name" value="Yae1_N"/>
    <property type="match status" value="1"/>
</dbReference>
<dbReference type="InterPro" id="IPR052436">
    <property type="entry name" value="LTO1_adapter"/>
</dbReference>
<dbReference type="RefSeq" id="XP_059603872.1">
    <property type="nucleotide sequence ID" value="XM_059748790.1"/>
</dbReference>
<evidence type="ECO:0000313" key="4">
    <source>
        <dbReference type="RefSeq" id="XP_059603872.1"/>
    </source>
</evidence>
<evidence type="ECO:0000256" key="1">
    <source>
        <dbReference type="ARBA" id="ARBA00038090"/>
    </source>
</evidence>
<protein>
    <recommendedName>
        <fullName evidence="3">Essential protein Yae1 N-terminal domain-containing protein</fullName>
    </recommendedName>
</protein>
<dbReference type="VEuPathDB" id="FungiDB:An08g00500"/>
<dbReference type="KEGG" id="ang:An08g00500"/>
<reference evidence="4" key="2">
    <citation type="submission" date="2025-08" db="UniProtKB">
        <authorList>
            <consortium name="RefSeq"/>
        </authorList>
    </citation>
    <scope>IDENTIFICATION</scope>
</reference>
<dbReference type="InterPro" id="IPR019191">
    <property type="entry name" value="Essential_protein_Yae1_N"/>
</dbReference>
<name>A0AAJ8BUZ8_ASPNG</name>